<comment type="similarity">
    <text evidence="1">Belongs to the carbohydrate kinase PfkB family.</text>
</comment>
<dbReference type="InterPro" id="IPR050306">
    <property type="entry name" value="PfkB_Carbo_kinase"/>
</dbReference>
<evidence type="ECO:0000256" key="3">
    <source>
        <dbReference type="ARBA" id="ARBA00022741"/>
    </source>
</evidence>
<organism evidence="7 8">
    <name type="scientific">Arthrobacter humicola</name>
    <dbReference type="NCBI Taxonomy" id="409291"/>
    <lineage>
        <taxon>Bacteria</taxon>
        <taxon>Bacillati</taxon>
        <taxon>Actinomycetota</taxon>
        <taxon>Actinomycetes</taxon>
        <taxon>Micrococcales</taxon>
        <taxon>Micrococcaceae</taxon>
        <taxon>Arthrobacter</taxon>
    </lineage>
</organism>
<dbReference type="GO" id="GO:0016301">
    <property type="term" value="F:kinase activity"/>
    <property type="evidence" value="ECO:0007669"/>
    <property type="project" value="UniProtKB-KW"/>
</dbReference>
<comment type="caution">
    <text evidence="7">The sequence shown here is derived from an EMBL/GenBank/DDBJ whole genome shotgun (WGS) entry which is preliminary data.</text>
</comment>
<dbReference type="Proteomes" id="UP001500102">
    <property type="component" value="Unassembled WGS sequence"/>
</dbReference>
<evidence type="ECO:0000256" key="4">
    <source>
        <dbReference type="ARBA" id="ARBA00022777"/>
    </source>
</evidence>
<dbReference type="InterPro" id="IPR029056">
    <property type="entry name" value="Ribokinase-like"/>
</dbReference>
<gene>
    <name evidence="7" type="ORF">GCM10009825_37920</name>
</gene>
<dbReference type="InterPro" id="IPR002173">
    <property type="entry name" value="Carboh/pur_kinase_PfkB_CS"/>
</dbReference>
<dbReference type="PANTHER" id="PTHR43085">
    <property type="entry name" value="HEXOKINASE FAMILY MEMBER"/>
    <property type="match status" value="1"/>
</dbReference>
<evidence type="ECO:0000313" key="8">
    <source>
        <dbReference type="Proteomes" id="UP001500102"/>
    </source>
</evidence>
<reference evidence="7 8" key="1">
    <citation type="journal article" date="2019" name="Int. J. Syst. Evol. Microbiol.">
        <title>The Global Catalogue of Microorganisms (GCM) 10K type strain sequencing project: providing services to taxonomists for standard genome sequencing and annotation.</title>
        <authorList>
            <consortium name="The Broad Institute Genomics Platform"/>
            <consortium name="The Broad Institute Genome Sequencing Center for Infectious Disease"/>
            <person name="Wu L."/>
            <person name="Ma J."/>
        </authorList>
    </citation>
    <scope>NUCLEOTIDE SEQUENCE [LARGE SCALE GENOMIC DNA]</scope>
    <source>
        <strain evidence="7 8">JCM 15921</strain>
    </source>
</reference>
<dbReference type="Gene3D" id="3.40.1190.20">
    <property type="match status" value="1"/>
</dbReference>
<dbReference type="PROSITE" id="PS00584">
    <property type="entry name" value="PFKB_KINASES_2"/>
    <property type="match status" value="1"/>
</dbReference>
<evidence type="ECO:0000256" key="1">
    <source>
        <dbReference type="ARBA" id="ARBA00010688"/>
    </source>
</evidence>
<keyword evidence="4 7" id="KW-0418">Kinase</keyword>
<accession>A0ABN2ZP56</accession>
<sequence length="354" mass="36769">MPPPENGPQPDLSDNVPLFTVIGESLVDIIDDPRRGTTAPETHPGGSPLNVAVGCARLDLRTSLITHFAEDRHGRMIAEHLDGNRVRAIVGGSLPTSTALASLDATGAAQYSFSVTWDINAASIPALAAVESSLHVHTGSIATALPPGGTSVRGLIEAARPHATISFDPNCRPAISPETAAARQRAEDFVAVADIVKASDEDLRWLYPGRTQDESMAAWLELGPSLVALTRGAQGPVILTRRCRVEMPGESVTVTDTVGAGDSFMAALISGLAQMDLLGAASRSRLQDLGPDELLALAAYANRAAAITCSRQGANPPTSGELGSMTGFFAASGDSPPTAERGKLWPSCGVEAPI</sequence>
<evidence type="ECO:0000256" key="2">
    <source>
        <dbReference type="ARBA" id="ARBA00022679"/>
    </source>
</evidence>
<keyword evidence="2" id="KW-0808">Transferase</keyword>
<dbReference type="EMBL" id="BAAAQB010000041">
    <property type="protein sequence ID" value="GAA2145350.1"/>
    <property type="molecule type" value="Genomic_DNA"/>
</dbReference>
<proteinExistence type="inferred from homology"/>
<evidence type="ECO:0000259" key="6">
    <source>
        <dbReference type="Pfam" id="PF00294"/>
    </source>
</evidence>
<keyword evidence="3" id="KW-0547">Nucleotide-binding</keyword>
<dbReference type="InterPro" id="IPR011611">
    <property type="entry name" value="PfkB_dom"/>
</dbReference>
<evidence type="ECO:0000313" key="7">
    <source>
        <dbReference type="EMBL" id="GAA2145350.1"/>
    </source>
</evidence>
<dbReference type="Pfam" id="PF00294">
    <property type="entry name" value="PfkB"/>
    <property type="match status" value="1"/>
</dbReference>
<dbReference type="RefSeq" id="WP_344367929.1">
    <property type="nucleotide sequence ID" value="NZ_BAAAQB010000041.1"/>
</dbReference>
<evidence type="ECO:0000256" key="5">
    <source>
        <dbReference type="ARBA" id="ARBA00022840"/>
    </source>
</evidence>
<name>A0ABN2ZP56_9MICC</name>
<dbReference type="CDD" id="cd01167">
    <property type="entry name" value="bac_FRK"/>
    <property type="match status" value="1"/>
</dbReference>
<dbReference type="PANTHER" id="PTHR43085:SF1">
    <property type="entry name" value="PSEUDOURIDINE KINASE-RELATED"/>
    <property type="match status" value="1"/>
</dbReference>
<protein>
    <submittedName>
        <fullName evidence="7">Carbohydrate kinase</fullName>
    </submittedName>
</protein>
<dbReference type="SUPFAM" id="SSF53613">
    <property type="entry name" value="Ribokinase-like"/>
    <property type="match status" value="1"/>
</dbReference>
<keyword evidence="8" id="KW-1185">Reference proteome</keyword>
<feature type="domain" description="Carbohydrate kinase PfkB" evidence="6">
    <location>
        <begin position="21"/>
        <end position="317"/>
    </location>
</feature>
<keyword evidence="5" id="KW-0067">ATP-binding</keyword>